<evidence type="ECO:0000256" key="3">
    <source>
        <dbReference type="ARBA" id="ARBA00022475"/>
    </source>
</evidence>
<keyword evidence="6 7" id="KW-0472">Membrane</keyword>
<dbReference type="PANTHER" id="PTHR23513:SF6">
    <property type="entry name" value="MAJOR FACILITATOR SUPERFAMILY ASSOCIATED DOMAIN-CONTAINING PROTEIN"/>
    <property type="match status" value="1"/>
</dbReference>
<feature type="transmembrane region" description="Helical" evidence="7">
    <location>
        <begin position="272"/>
        <end position="289"/>
    </location>
</feature>
<feature type="transmembrane region" description="Helical" evidence="7">
    <location>
        <begin position="208"/>
        <end position="230"/>
    </location>
</feature>
<accession>A0ABS4PXB3</accession>
<evidence type="ECO:0000259" key="8">
    <source>
        <dbReference type="PROSITE" id="PS50850"/>
    </source>
</evidence>
<evidence type="ECO:0000256" key="5">
    <source>
        <dbReference type="ARBA" id="ARBA00022989"/>
    </source>
</evidence>
<feature type="transmembrane region" description="Helical" evidence="7">
    <location>
        <begin position="336"/>
        <end position="354"/>
    </location>
</feature>
<evidence type="ECO:0000313" key="10">
    <source>
        <dbReference type="Proteomes" id="UP000741013"/>
    </source>
</evidence>
<dbReference type="SUPFAM" id="SSF103473">
    <property type="entry name" value="MFS general substrate transporter"/>
    <property type="match status" value="1"/>
</dbReference>
<dbReference type="InterPro" id="IPR010290">
    <property type="entry name" value="TM_effector"/>
</dbReference>
<evidence type="ECO:0000256" key="1">
    <source>
        <dbReference type="ARBA" id="ARBA00004651"/>
    </source>
</evidence>
<dbReference type="PROSITE" id="PS50850">
    <property type="entry name" value="MFS"/>
    <property type="match status" value="1"/>
</dbReference>
<feature type="transmembrane region" description="Helical" evidence="7">
    <location>
        <begin position="153"/>
        <end position="178"/>
    </location>
</feature>
<protein>
    <submittedName>
        <fullName evidence="9">MFS family permease</fullName>
    </submittedName>
</protein>
<dbReference type="Proteomes" id="UP000741013">
    <property type="component" value="Unassembled WGS sequence"/>
</dbReference>
<keyword evidence="3" id="KW-1003">Cell membrane</keyword>
<dbReference type="Pfam" id="PF05977">
    <property type="entry name" value="MFS_3"/>
    <property type="match status" value="1"/>
</dbReference>
<feature type="transmembrane region" description="Helical" evidence="7">
    <location>
        <begin position="37"/>
        <end position="60"/>
    </location>
</feature>
<keyword evidence="5 7" id="KW-1133">Transmembrane helix</keyword>
<keyword evidence="10" id="KW-1185">Reference proteome</keyword>
<evidence type="ECO:0000256" key="2">
    <source>
        <dbReference type="ARBA" id="ARBA00022448"/>
    </source>
</evidence>
<feature type="domain" description="Major facilitator superfamily (MFS) profile" evidence="8">
    <location>
        <begin position="205"/>
        <end position="385"/>
    </location>
</feature>
<comment type="caution">
    <text evidence="9">The sequence shown here is derived from an EMBL/GenBank/DDBJ whole genome shotgun (WGS) entry which is preliminary data.</text>
</comment>
<sequence>MAFWKLCWATGCTSFGTGVFTTAVPLLAVSLSPDPRHVALVSAAAYLPWLLLSLPVGALLDRGDRLRLMWRAQAVQAAVVTSLGVLTASGHLTLPVLALAAFALGSGDVVVGNGTQAVVPDFVAPHRLHRANSTQQAVTTIGQQFAGPPLGSALFAVAAVLPFGVHAAALGASAALLASSPRTTRPIPARVAMTDGLRWLARHRLLRTLALLLGANTFAGQLANSTLVLLATQALHLDATGYGLLLTAAALGSVLAATTTPRLLRRFGPTPVLATALALNAAAFAGIAVSPNATVLAALLAGTGFLTTTWTVVTVSLRQQLVPAALLGRVTSSYKALGWGLMPLGALAGGLVAHELGLRAPYLVAAAVRLAALLLALPVVRRQDT</sequence>
<feature type="transmembrane region" description="Helical" evidence="7">
    <location>
        <begin position="242"/>
        <end position="260"/>
    </location>
</feature>
<organism evidence="9 10">
    <name type="scientific">Amycolatopsis magusensis</name>
    <dbReference type="NCBI Taxonomy" id="882444"/>
    <lineage>
        <taxon>Bacteria</taxon>
        <taxon>Bacillati</taxon>
        <taxon>Actinomycetota</taxon>
        <taxon>Actinomycetes</taxon>
        <taxon>Pseudonocardiales</taxon>
        <taxon>Pseudonocardiaceae</taxon>
        <taxon>Amycolatopsis</taxon>
    </lineage>
</organism>
<proteinExistence type="predicted"/>
<dbReference type="InterPro" id="IPR020846">
    <property type="entry name" value="MFS_dom"/>
</dbReference>
<name>A0ABS4PXB3_9PSEU</name>
<feature type="transmembrane region" description="Helical" evidence="7">
    <location>
        <begin position="295"/>
        <end position="315"/>
    </location>
</feature>
<keyword evidence="4 7" id="KW-0812">Transmembrane</keyword>
<dbReference type="RefSeq" id="WP_245369500.1">
    <property type="nucleotide sequence ID" value="NZ_JAGGMS010000001.1"/>
</dbReference>
<comment type="subcellular location">
    <subcellularLocation>
        <location evidence="1">Cell membrane</location>
        <topology evidence="1">Multi-pass membrane protein</topology>
    </subcellularLocation>
</comment>
<reference evidence="9 10" key="1">
    <citation type="submission" date="2021-03" db="EMBL/GenBank/DDBJ databases">
        <title>Sequencing the genomes of 1000 actinobacteria strains.</title>
        <authorList>
            <person name="Klenk H.-P."/>
        </authorList>
    </citation>
    <scope>NUCLEOTIDE SEQUENCE [LARGE SCALE GENOMIC DNA]</scope>
    <source>
        <strain evidence="9 10">DSM 45510</strain>
    </source>
</reference>
<dbReference type="CDD" id="cd06173">
    <property type="entry name" value="MFS_MefA_like"/>
    <property type="match status" value="1"/>
</dbReference>
<keyword evidence="2" id="KW-0813">Transport</keyword>
<dbReference type="InterPro" id="IPR036259">
    <property type="entry name" value="MFS_trans_sf"/>
</dbReference>
<dbReference type="EMBL" id="JAGGMS010000001">
    <property type="protein sequence ID" value="MBP2184062.1"/>
    <property type="molecule type" value="Genomic_DNA"/>
</dbReference>
<evidence type="ECO:0000313" key="9">
    <source>
        <dbReference type="EMBL" id="MBP2184062.1"/>
    </source>
</evidence>
<feature type="transmembrane region" description="Helical" evidence="7">
    <location>
        <begin position="80"/>
        <end position="104"/>
    </location>
</feature>
<dbReference type="PANTHER" id="PTHR23513">
    <property type="entry name" value="INTEGRAL MEMBRANE EFFLUX PROTEIN-RELATED"/>
    <property type="match status" value="1"/>
</dbReference>
<evidence type="ECO:0000256" key="4">
    <source>
        <dbReference type="ARBA" id="ARBA00022692"/>
    </source>
</evidence>
<dbReference type="Gene3D" id="1.20.1250.20">
    <property type="entry name" value="MFS general substrate transporter like domains"/>
    <property type="match status" value="1"/>
</dbReference>
<feature type="transmembrane region" description="Helical" evidence="7">
    <location>
        <begin position="360"/>
        <end position="380"/>
    </location>
</feature>
<evidence type="ECO:0000256" key="7">
    <source>
        <dbReference type="SAM" id="Phobius"/>
    </source>
</evidence>
<evidence type="ECO:0000256" key="6">
    <source>
        <dbReference type="ARBA" id="ARBA00023136"/>
    </source>
</evidence>
<gene>
    <name evidence="9" type="ORF">JOM49_005588</name>
</gene>